<feature type="coiled-coil region" evidence="1">
    <location>
        <begin position="89"/>
        <end position="119"/>
    </location>
</feature>
<accession>A0A8E2E251</accession>
<evidence type="ECO:0000313" key="3">
    <source>
        <dbReference type="EMBL" id="OCK75909.1"/>
    </source>
</evidence>
<feature type="region of interest" description="Disordered" evidence="2">
    <location>
        <begin position="146"/>
        <end position="166"/>
    </location>
</feature>
<reference evidence="3 4" key="1">
    <citation type="journal article" date="2016" name="Nat. Commun.">
        <title>Ectomycorrhizal ecology is imprinted in the genome of the dominant symbiotic fungus Cenococcum geophilum.</title>
        <authorList>
            <consortium name="DOE Joint Genome Institute"/>
            <person name="Peter M."/>
            <person name="Kohler A."/>
            <person name="Ohm R.A."/>
            <person name="Kuo A."/>
            <person name="Krutzmann J."/>
            <person name="Morin E."/>
            <person name="Arend M."/>
            <person name="Barry K.W."/>
            <person name="Binder M."/>
            <person name="Choi C."/>
            <person name="Clum A."/>
            <person name="Copeland A."/>
            <person name="Grisel N."/>
            <person name="Haridas S."/>
            <person name="Kipfer T."/>
            <person name="LaButti K."/>
            <person name="Lindquist E."/>
            <person name="Lipzen A."/>
            <person name="Maire R."/>
            <person name="Meier B."/>
            <person name="Mihaltcheva S."/>
            <person name="Molinier V."/>
            <person name="Murat C."/>
            <person name="Poggeler S."/>
            <person name="Quandt C.A."/>
            <person name="Sperisen C."/>
            <person name="Tritt A."/>
            <person name="Tisserant E."/>
            <person name="Crous P.W."/>
            <person name="Henrissat B."/>
            <person name="Nehls U."/>
            <person name="Egli S."/>
            <person name="Spatafora J.W."/>
            <person name="Grigoriev I.V."/>
            <person name="Martin F.M."/>
        </authorList>
    </citation>
    <scope>NUCLEOTIDE SEQUENCE [LARGE SCALE GENOMIC DNA]</scope>
    <source>
        <strain evidence="3 4">CBS 459.81</strain>
    </source>
</reference>
<dbReference type="AlphaFoldDB" id="A0A8E2E251"/>
<protein>
    <submittedName>
        <fullName evidence="3">Uncharacterized protein</fullName>
    </submittedName>
</protein>
<name>A0A8E2E251_9PEZI</name>
<organism evidence="3 4">
    <name type="scientific">Lepidopterella palustris CBS 459.81</name>
    <dbReference type="NCBI Taxonomy" id="1314670"/>
    <lineage>
        <taxon>Eukaryota</taxon>
        <taxon>Fungi</taxon>
        <taxon>Dikarya</taxon>
        <taxon>Ascomycota</taxon>
        <taxon>Pezizomycotina</taxon>
        <taxon>Dothideomycetes</taxon>
        <taxon>Pleosporomycetidae</taxon>
        <taxon>Mytilinidiales</taxon>
        <taxon>Argynnaceae</taxon>
        <taxon>Lepidopterella</taxon>
    </lineage>
</organism>
<proteinExistence type="predicted"/>
<sequence>MELGDVVNAVAKKRRMNKEGVPARISAMADSTETALEVKAEHVAIQGAVNHHNTIKHEPGSGDLVEDGHPGALNGQGICARETEMSNFIGELGKRLDIMRKANQVLEEEKSALKTEELTRSKRCLERSFPPTQTQLLKTYNEHLKAQAEQRKTDSEHLKTELQQSTPNTTTLVTAHIKEIDLFQKQETHSLKTNAELRKECGERKQINAFKKNSGPIRYTPAPAPTPTLHAPGYYATYGVYPSDESYPLYGPYPTYGTYPGYRPWTTHRPALSGPLRRSCFASVSFGVVWRLWEVHFPRWMELFFSVWRLAGVGVQIVEP</sequence>
<evidence type="ECO:0000313" key="4">
    <source>
        <dbReference type="Proteomes" id="UP000250266"/>
    </source>
</evidence>
<keyword evidence="1" id="KW-0175">Coiled coil</keyword>
<evidence type="ECO:0000256" key="1">
    <source>
        <dbReference type="SAM" id="Coils"/>
    </source>
</evidence>
<dbReference type="Proteomes" id="UP000250266">
    <property type="component" value="Unassembled WGS sequence"/>
</dbReference>
<dbReference type="EMBL" id="KV745262">
    <property type="protein sequence ID" value="OCK75909.1"/>
    <property type="molecule type" value="Genomic_DNA"/>
</dbReference>
<gene>
    <name evidence="3" type="ORF">K432DRAFT_429086</name>
</gene>
<evidence type="ECO:0000256" key="2">
    <source>
        <dbReference type="SAM" id="MobiDB-lite"/>
    </source>
</evidence>
<keyword evidence="4" id="KW-1185">Reference proteome</keyword>
<feature type="compositionally biased region" description="Basic and acidic residues" evidence="2">
    <location>
        <begin position="146"/>
        <end position="160"/>
    </location>
</feature>